<dbReference type="EnsemblPlants" id="EMT10167">
    <property type="protein sequence ID" value="EMT10167"/>
    <property type="gene ID" value="F775_26755"/>
</dbReference>
<feature type="region of interest" description="Disordered" evidence="1">
    <location>
        <begin position="27"/>
        <end position="62"/>
    </location>
</feature>
<dbReference type="InterPro" id="IPR005818">
    <property type="entry name" value="Histone_H1/H5_H15"/>
</dbReference>
<dbReference type="Gene3D" id="1.10.10.10">
    <property type="entry name" value="Winged helix-like DNA-binding domain superfamily/Winged helix DNA-binding domain"/>
    <property type="match status" value="1"/>
</dbReference>
<proteinExistence type="predicted"/>
<dbReference type="GO" id="GO:0003677">
    <property type="term" value="F:DNA binding"/>
    <property type="evidence" value="ECO:0007669"/>
    <property type="project" value="InterPro"/>
</dbReference>
<dbReference type="AlphaFoldDB" id="M8B095"/>
<feature type="compositionally biased region" description="Basic residues" evidence="1">
    <location>
        <begin position="42"/>
        <end position="56"/>
    </location>
</feature>
<dbReference type="InterPro" id="IPR036388">
    <property type="entry name" value="WH-like_DNA-bd_sf"/>
</dbReference>
<dbReference type="GO" id="GO:0006334">
    <property type="term" value="P:nucleosome assembly"/>
    <property type="evidence" value="ECO:0007669"/>
    <property type="project" value="InterPro"/>
</dbReference>
<reference evidence="2" key="1">
    <citation type="submission" date="2015-06" db="UniProtKB">
        <authorList>
            <consortium name="EnsemblPlants"/>
        </authorList>
    </citation>
    <scope>IDENTIFICATION</scope>
</reference>
<name>M8B095_AEGTA</name>
<dbReference type="SUPFAM" id="SSF46785">
    <property type="entry name" value="Winged helix' DNA-binding domain"/>
    <property type="match status" value="1"/>
</dbReference>
<evidence type="ECO:0000256" key="1">
    <source>
        <dbReference type="SAM" id="MobiDB-lite"/>
    </source>
</evidence>
<accession>M8B095</accession>
<dbReference type="InterPro" id="IPR036390">
    <property type="entry name" value="WH_DNA-bd_sf"/>
</dbReference>
<protein>
    <submittedName>
        <fullName evidence="2">Histone H1</fullName>
    </submittedName>
</protein>
<dbReference type="PROSITE" id="PS51504">
    <property type="entry name" value="H15"/>
    <property type="match status" value="1"/>
</dbReference>
<organism evidence="2">
    <name type="scientific">Aegilops tauschii</name>
    <name type="common">Tausch's goatgrass</name>
    <name type="synonym">Aegilops squarrosa</name>
    <dbReference type="NCBI Taxonomy" id="37682"/>
    <lineage>
        <taxon>Eukaryota</taxon>
        <taxon>Viridiplantae</taxon>
        <taxon>Streptophyta</taxon>
        <taxon>Embryophyta</taxon>
        <taxon>Tracheophyta</taxon>
        <taxon>Spermatophyta</taxon>
        <taxon>Magnoliopsida</taxon>
        <taxon>Liliopsida</taxon>
        <taxon>Poales</taxon>
        <taxon>Poaceae</taxon>
        <taxon>BOP clade</taxon>
        <taxon>Pooideae</taxon>
        <taxon>Triticodae</taxon>
        <taxon>Triticeae</taxon>
        <taxon>Triticinae</taxon>
        <taxon>Aegilops</taxon>
    </lineage>
</organism>
<evidence type="ECO:0000313" key="2">
    <source>
        <dbReference type="EnsemblPlants" id="EMT10167"/>
    </source>
</evidence>
<sequence length="105" mass="10972">MSTDVAADVPAPEVEVAADPVVETTAEAAAGDAKPAKETKAKAAKAKKPSAPRKPRATPAHPTYAEMVSEAITALKERTGASHNILLKLVTVYIDSFAQILVLHN</sequence>
<dbReference type="Pfam" id="PF00538">
    <property type="entry name" value="Linker_histone"/>
    <property type="match status" value="1"/>
</dbReference>
<dbReference type="GO" id="GO:0000786">
    <property type="term" value="C:nucleosome"/>
    <property type="evidence" value="ECO:0007669"/>
    <property type="project" value="InterPro"/>
</dbReference>